<reference evidence="2 4" key="1">
    <citation type="journal article" date="2012" name="Nature">
        <title>Algal genomes reveal evolutionary mosaicism and the fate of nucleomorphs.</title>
        <authorList>
            <consortium name="DOE Joint Genome Institute"/>
            <person name="Curtis B.A."/>
            <person name="Tanifuji G."/>
            <person name="Burki F."/>
            <person name="Gruber A."/>
            <person name="Irimia M."/>
            <person name="Maruyama S."/>
            <person name="Arias M.C."/>
            <person name="Ball S.G."/>
            <person name="Gile G.H."/>
            <person name="Hirakawa Y."/>
            <person name="Hopkins J.F."/>
            <person name="Kuo A."/>
            <person name="Rensing S.A."/>
            <person name="Schmutz J."/>
            <person name="Symeonidi A."/>
            <person name="Elias M."/>
            <person name="Eveleigh R.J."/>
            <person name="Herman E.K."/>
            <person name="Klute M.J."/>
            <person name="Nakayama T."/>
            <person name="Obornik M."/>
            <person name="Reyes-Prieto A."/>
            <person name="Armbrust E.V."/>
            <person name="Aves S.J."/>
            <person name="Beiko R.G."/>
            <person name="Coutinho P."/>
            <person name="Dacks J.B."/>
            <person name="Durnford D.G."/>
            <person name="Fast N.M."/>
            <person name="Green B.R."/>
            <person name="Grisdale C.J."/>
            <person name="Hempel F."/>
            <person name="Henrissat B."/>
            <person name="Hoppner M.P."/>
            <person name="Ishida K."/>
            <person name="Kim E."/>
            <person name="Koreny L."/>
            <person name="Kroth P.G."/>
            <person name="Liu Y."/>
            <person name="Malik S.B."/>
            <person name="Maier U.G."/>
            <person name="McRose D."/>
            <person name="Mock T."/>
            <person name="Neilson J.A."/>
            <person name="Onodera N.T."/>
            <person name="Poole A.M."/>
            <person name="Pritham E.J."/>
            <person name="Richards T.A."/>
            <person name="Rocap G."/>
            <person name="Roy S.W."/>
            <person name="Sarai C."/>
            <person name="Schaack S."/>
            <person name="Shirato S."/>
            <person name="Slamovits C.H."/>
            <person name="Spencer D.F."/>
            <person name="Suzuki S."/>
            <person name="Worden A.Z."/>
            <person name="Zauner S."/>
            <person name="Barry K."/>
            <person name="Bell C."/>
            <person name="Bharti A.K."/>
            <person name="Crow J.A."/>
            <person name="Grimwood J."/>
            <person name="Kramer R."/>
            <person name="Lindquist E."/>
            <person name="Lucas S."/>
            <person name="Salamov A."/>
            <person name="McFadden G.I."/>
            <person name="Lane C.E."/>
            <person name="Keeling P.J."/>
            <person name="Gray M.W."/>
            <person name="Grigoriev I.V."/>
            <person name="Archibald J.M."/>
        </authorList>
    </citation>
    <scope>NUCLEOTIDE SEQUENCE</scope>
    <source>
        <strain evidence="2 4">CCMP2712</strain>
    </source>
</reference>
<gene>
    <name evidence="2" type="ORF">GUITHDRAFT_140832</name>
</gene>
<dbReference type="GeneID" id="17299604"/>
<feature type="region of interest" description="Disordered" evidence="1">
    <location>
        <begin position="62"/>
        <end position="81"/>
    </location>
</feature>
<dbReference type="KEGG" id="gtt:GUITHDRAFT_140832"/>
<dbReference type="Proteomes" id="UP000011087">
    <property type="component" value="Unassembled WGS sequence"/>
</dbReference>
<proteinExistence type="predicted"/>
<dbReference type="HOGENOM" id="CLU_1196803_0_0_1"/>
<dbReference type="EMBL" id="JH993013">
    <property type="protein sequence ID" value="EKX42976.1"/>
    <property type="molecule type" value="Genomic_DNA"/>
</dbReference>
<protein>
    <submittedName>
        <fullName evidence="2 3">Uncharacterized protein</fullName>
    </submittedName>
</protein>
<accession>L1J389</accession>
<reference evidence="4" key="2">
    <citation type="submission" date="2012-11" db="EMBL/GenBank/DDBJ databases">
        <authorList>
            <person name="Kuo A."/>
            <person name="Curtis B.A."/>
            <person name="Tanifuji G."/>
            <person name="Burki F."/>
            <person name="Gruber A."/>
            <person name="Irimia M."/>
            <person name="Maruyama S."/>
            <person name="Arias M.C."/>
            <person name="Ball S.G."/>
            <person name="Gile G.H."/>
            <person name="Hirakawa Y."/>
            <person name="Hopkins J.F."/>
            <person name="Rensing S.A."/>
            <person name="Schmutz J."/>
            <person name="Symeonidi A."/>
            <person name="Elias M."/>
            <person name="Eveleigh R.J."/>
            <person name="Herman E.K."/>
            <person name="Klute M.J."/>
            <person name="Nakayama T."/>
            <person name="Obornik M."/>
            <person name="Reyes-Prieto A."/>
            <person name="Armbrust E.V."/>
            <person name="Aves S.J."/>
            <person name="Beiko R.G."/>
            <person name="Coutinho P."/>
            <person name="Dacks J.B."/>
            <person name="Durnford D.G."/>
            <person name="Fast N.M."/>
            <person name="Green B.R."/>
            <person name="Grisdale C."/>
            <person name="Hempe F."/>
            <person name="Henrissat B."/>
            <person name="Hoppner M.P."/>
            <person name="Ishida K.-I."/>
            <person name="Kim E."/>
            <person name="Koreny L."/>
            <person name="Kroth P.G."/>
            <person name="Liu Y."/>
            <person name="Malik S.-B."/>
            <person name="Maier U.G."/>
            <person name="McRose D."/>
            <person name="Mock T."/>
            <person name="Neilson J.A."/>
            <person name="Onodera N.T."/>
            <person name="Poole A.M."/>
            <person name="Pritham E.J."/>
            <person name="Richards T.A."/>
            <person name="Rocap G."/>
            <person name="Roy S.W."/>
            <person name="Sarai C."/>
            <person name="Schaack S."/>
            <person name="Shirato S."/>
            <person name="Slamovits C.H."/>
            <person name="Spencer D.F."/>
            <person name="Suzuki S."/>
            <person name="Worden A.Z."/>
            <person name="Zauner S."/>
            <person name="Barry K."/>
            <person name="Bell C."/>
            <person name="Bharti A.K."/>
            <person name="Crow J.A."/>
            <person name="Grimwood J."/>
            <person name="Kramer R."/>
            <person name="Lindquist E."/>
            <person name="Lucas S."/>
            <person name="Salamov A."/>
            <person name="McFadden G.I."/>
            <person name="Lane C.E."/>
            <person name="Keeling P.J."/>
            <person name="Gray M.W."/>
            <person name="Grigoriev I.V."/>
            <person name="Archibald J.M."/>
        </authorList>
    </citation>
    <scope>NUCLEOTIDE SEQUENCE</scope>
    <source>
        <strain evidence="4">CCMP2712</strain>
    </source>
</reference>
<evidence type="ECO:0000313" key="4">
    <source>
        <dbReference type="Proteomes" id="UP000011087"/>
    </source>
</evidence>
<dbReference type="PaxDb" id="55529-EKX42976"/>
<dbReference type="RefSeq" id="XP_005829956.1">
    <property type="nucleotide sequence ID" value="XM_005829899.1"/>
</dbReference>
<evidence type="ECO:0000313" key="2">
    <source>
        <dbReference type="EMBL" id="EKX42976.1"/>
    </source>
</evidence>
<name>L1J389_GUITC</name>
<sequence length="232" mass="24862">MDLATDSAVSAVVPPCQPDGAAKSLAMAEETISYLLNTRGYDFAGGGGSVFDLGVLTESFRARQHSRGNNPRSVRSERPDMRGLSLTAVGCDMVPAVLLKDSNKVGERKLGGQEPEAQEEGATRRLYVAHHNPGELVLQAEQHVAGSGLVLSADEISKPLRAVQQWGELEPGCGRPTQSKLANQGSRLQNGLDDTFIMRCSLDASALQVITIVVVDMGRDFLFYELGDHLGL</sequence>
<organism evidence="2">
    <name type="scientific">Guillardia theta (strain CCMP2712)</name>
    <name type="common">Cryptophyte</name>
    <dbReference type="NCBI Taxonomy" id="905079"/>
    <lineage>
        <taxon>Eukaryota</taxon>
        <taxon>Cryptophyceae</taxon>
        <taxon>Pyrenomonadales</taxon>
        <taxon>Geminigeraceae</taxon>
        <taxon>Guillardia</taxon>
    </lineage>
</organism>
<dbReference type="AlphaFoldDB" id="L1J389"/>
<evidence type="ECO:0000256" key="1">
    <source>
        <dbReference type="SAM" id="MobiDB-lite"/>
    </source>
</evidence>
<reference evidence="3" key="3">
    <citation type="submission" date="2015-06" db="UniProtKB">
        <authorList>
            <consortium name="EnsemblProtists"/>
        </authorList>
    </citation>
    <scope>IDENTIFICATION</scope>
</reference>
<keyword evidence="4" id="KW-1185">Reference proteome</keyword>
<dbReference type="EnsemblProtists" id="EKX42976">
    <property type="protein sequence ID" value="EKX42976"/>
    <property type="gene ID" value="GUITHDRAFT_140832"/>
</dbReference>
<evidence type="ECO:0000313" key="3">
    <source>
        <dbReference type="EnsemblProtists" id="EKX42976"/>
    </source>
</evidence>